<keyword evidence="1" id="KW-1133">Transmembrane helix</keyword>
<feature type="transmembrane region" description="Helical" evidence="1">
    <location>
        <begin position="130"/>
        <end position="149"/>
    </location>
</feature>
<accession>S3VFS2</accession>
<evidence type="ECO:0000313" key="3">
    <source>
        <dbReference type="Proteomes" id="UP000014540"/>
    </source>
</evidence>
<evidence type="ECO:0000313" key="2">
    <source>
        <dbReference type="EMBL" id="EPG75345.1"/>
    </source>
</evidence>
<gene>
    <name evidence="2" type="ORF">LEP1GSC058_1955</name>
</gene>
<sequence>MYNGKMEQKILKILLTIYILYSLLKFYEFFFRKGDAKMKGLELVYEKGGGRIIRIFDTVILLLMIVFMILLFASGVEYLSFTTGLLVGMTIIQVFFHRFSDPLPPEKSPKPPLTALKLMSYSIQANPGKAWRELILMTIIFLWSLYMLATKGFDLF</sequence>
<dbReference type="STRING" id="1193011.LEP1GSC058_1955"/>
<feature type="transmembrane region" description="Helical" evidence="1">
    <location>
        <begin position="78"/>
        <end position="96"/>
    </location>
</feature>
<protein>
    <submittedName>
        <fullName evidence="2">Uncharacterized protein</fullName>
    </submittedName>
</protein>
<reference evidence="2" key="1">
    <citation type="submission" date="2013-04" db="EMBL/GenBank/DDBJ databases">
        <authorList>
            <person name="Harkins D.M."/>
            <person name="Durkin A.S."/>
            <person name="Selengut J.D."/>
            <person name="Sanka R."/>
            <person name="DePew J."/>
            <person name="Purushe J."/>
            <person name="Ahmed A."/>
            <person name="van der Linden H."/>
            <person name="Goris M.G.A."/>
            <person name="Hartskeerl R.A."/>
            <person name="Vinetz J.M."/>
            <person name="Sutton G.G."/>
            <person name="Nelson W.C."/>
            <person name="Fouts D.E."/>
        </authorList>
    </citation>
    <scope>NUCLEOTIDE SEQUENCE [LARGE SCALE GENOMIC DNA]</scope>
    <source>
        <strain evidence="2">BUT 6</strain>
    </source>
</reference>
<keyword evidence="1" id="KW-0472">Membrane</keyword>
<feature type="transmembrane region" description="Helical" evidence="1">
    <location>
        <begin position="52"/>
        <end position="72"/>
    </location>
</feature>
<dbReference type="Proteomes" id="UP000014540">
    <property type="component" value="Unassembled WGS sequence"/>
</dbReference>
<keyword evidence="3" id="KW-1185">Reference proteome</keyword>
<proteinExistence type="predicted"/>
<dbReference type="EMBL" id="AKWZ02000003">
    <property type="protein sequence ID" value="EPG75345.1"/>
    <property type="molecule type" value="Genomic_DNA"/>
</dbReference>
<dbReference type="AlphaFoldDB" id="S3VFS2"/>
<keyword evidence="1" id="KW-0812">Transmembrane</keyword>
<organism evidence="2 3">
    <name type="scientific">Leptospira fainei serovar Hurstbridge str. BUT 6</name>
    <dbReference type="NCBI Taxonomy" id="1193011"/>
    <lineage>
        <taxon>Bacteria</taxon>
        <taxon>Pseudomonadati</taxon>
        <taxon>Spirochaetota</taxon>
        <taxon>Spirochaetia</taxon>
        <taxon>Leptospirales</taxon>
        <taxon>Leptospiraceae</taxon>
        <taxon>Leptospira</taxon>
    </lineage>
</organism>
<evidence type="ECO:0000256" key="1">
    <source>
        <dbReference type="SAM" id="Phobius"/>
    </source>
</evidence>
<feature type="transmembrane region" description="Helical" evidence="1">
    <location>
        <begin position="12"/>
        <end position="31"/>
    </location>
</feature>
<comment type="caution">
    <text evidence="2">The sequence shown here is derived from an EMBL/GenBank/DDBJ whole genome shotgun (WGS) entry which is preliminary data.</text>
</comment>
<name>S3VFS2_9LEPT</name>